<proteinExistence type="predicted"/>
<comment type="caution">
    <text evidence="1">The sequence shown here is derived from an EMBL/GenBank/DDBJ whole genome shotgun (WGS) entry which is preliminary data.</text>
</comment>
<gene>
    <name evidence="1" type="ORF">V0R50_20570</name>
</gene>
<evidence type="ECO:0000313" key="2">
    <source>
        <dbReference type="Proteomes" id="UP001335100"/>
    </source>
</evidence>
<dbReference type="RefSeq" id="WP_330076363.1">
    <property type="nucleotide sequence ID" value="NZ_JAZDQJ010000027.1"/>
</dbReference>
<dbReference type="Proteomes" id="UP001335100">
    <property type="component" value="Unassembled WGS sequence"/>
</dbReference>
<organism evidence="1 2">
    <name type="scientific">Pseudomonas ulcerans</name>
    <dbReference type="NCBI Taxonomy" id="3115852"/>
    <lineage>
        <taxon>Bacteria</taxon>
        <taxon>Pseudomonadati</taxon>
        <taxon>Pseudomonadota</taxon>
        <taxon>Gammaproteobacteria</taxon>
        <taxon>Pseudomonadales</taxon>
        <taxon>Pseudomonadaceae</taxon>
        <taxon>Pseudomonas</taxon>
    </lineage>
</organism>
<sequence>MGPITGILFVFYGEHGDSLCPCYALVKYTSVNDPGVSMLLSEPSSQHTYAQYFLTVSQAMQPTAWLAIAAWFAEAPARKLTMQFGQTQVHAYSLLEVAVLLEELLSQNTTRTTKRN</sequence>
<evidence type="ECO:0000313" key="1">
    <source>
        <dbReference type="EMBL" id="MEE1935634.1"/>
    </source>
</evidence>
<protein>
    <submittedName>
        <fullName evidence="1">Uncharacterized protein</fullName>
    </submittedName>
</protein>
<name>A0ABU7HVP4_9PSED</name>
<reference evidence="1 2" key="1">
    <citation type="submission" date="2024-01" db="EMBL/GenBank/DDBJ databases">
        <title>Unpublished Manusciprt.</title>
        <authorList>
            <person name="Duman M."/>
            <person name="Valdes E.G."/>
            <person name="Ajmi N."/>
            <person name="Altun S."/>
            <person name="Saticioglu I.B."/>
        </authorList>
    </citation>
    <scope>NUCLEOTIDE SEQUENCE [LARGE SCALE GENOMIC DNA]</scope>
    <source>
        <strain evidence="1 2">148P</strain>
    </source>
</reference>
<dbReference type="EMBL" id="JAZDQJ010000027">
    <property type="protein sequence ID" value="MEE1935634.1"/>
    <property type="molecule type" value="Genomic_DNA"/>
</dbReference>
<keyword evidence="2" id="KW-1185">Reference proteome</keyword>
<accession>A0ABU7HVP4</accession>